<proteinExistence type="predicted"/>
<dbReference type="PANTHER" id="PTHR23011">
    <property type="entry name" value="CYCLIC NUCLEOTIDE-BINDING DOMAIN CONTAINING PROTEIN"/>
    <property type="match status" value="1"/>
</dbReference>
<comment type="caution">
    <text evidence="2">The sequence shown here is derived from an EMBL/GenBank/DDBJ whole genome shotgun (WGS) entry which is preliminary data.</text>
</comment>
<evidence type="ECO:0000259" key="1">
    <source>
        <dbReference type="PROSITE" id="PS50042"/>
    </source>
</evidence>
<dbReference type="PROSITE" id="PS00889">
    <property type="entry name" value="CNMP_BINDING_2"/>
    <property type="match status" value="1"/>
</dbReference>
<dbReference type="InterPro" id="IPR014710">
    <property type="entry name" value="RmlC-like_jellyroll"/>
</dbReference>
<dbReference type="PRINTS" id="PR00103">
    <property type="entry name" value="CAMPKINASE"/>
</dbReference>
<dbReference type="InterPro" id="IPR018488">
    <property type="entry name" value="cNMP-bd_CS"/>
</dbReference>
<dbReference type="SUPFAM" id="SSF51206">
    <property type="entry name" value="cAMP-binding domain-like"/>
    <property type="match status" value="1"/>
</dbReference>
<dbReference type="InterPro" id="IPR000595">
    <property type="entry name" value="cNMP-bd_dom"/>
</dbReference>
<dbReference type="InterPro" id="IPR018490">
    <property type="entry name" value="cNMP-bd_dom_sf"/>
</dbReference>
<dbReference type="CDD" id="cd00038">
    <property type="entry name" value="CAP_ED"/>
    <property type="match status" value="1"/>
</dbReference>
<dbReference type="Proteomes" id="UP000885779">
    <property type="component" value="Unassembled WGS sequence"/>
</dbReference>
<name>A0A7V4U1G2_CALAY</name>
<sequence length="177" mass="20001">MKSADQKLFKEKLDYLKKVPLFKDLSSAQLGQLIAIMKAEHFETGSYVIREGEAGSNLFILLEGEVEISKALVLPQWVKSQQKQEKSLLRLSEKHYPFFGEMAMFDDEPERSASIVAIRPCLMAAITKKDLLKVLGSNPEIGMIIYRNIASQLVQRLRKANRDILKLTTAFTLALEG</sequence>
<dbReference type="AlphaFoldDB" id="A0A7V4U1G2"/>
<dbReference type="EMBL" id="DRQG01000099">
    <property type="protein sequence ID" value="HGY56153.1"/>
    <property type="molecule type" value="Genomic_DNA"/>
</dbReference>
<dbReference type="PROSITE" id="PS50042">
    <property type="entry name" value="CNMP_BINDING_3"/>
    <property type="match status" value="1"/>
</dbReference>
<gene>
    <name evidence="2" type="ORF">ENK44_10645</name>
</gene>
<dbReference type="Pfam" id="PF00027">
    <property type="entry name" value="cNMP_binding"/>
    <property type="match status" value="1"/>
</dbReference>
<protein>
    <submittedName>
        <fullName evidence="2">Cyclic nucleotide-binding domain-containing protein</fullName>
    </submittedName>
</protein>
<accession>A0A7V4U1G2</accession>
<feature type="domain" description="Cyclic nucleotide-binding" evidence="1">
    <location>
        <begin position="21"/>
        <end position="152"/>
    </location>
</feature>
<dbReference type="PROSITE" id="PS00888">
    <property type="entry name" value="CNMP_BINDING_1"/>
    <property type="match status" value="1"/>
</dbReference>
<dbReference type="PANTHER" id="PTHR23011:SF28">
    <property type="entry name" value="CYCLIC NUCLEOTIDE-BINDING DOMAIN CONTAINING PROTEIN"/>
    <property type="match status" value="1"/>
</dbReference>
<evidence type="ECO:0000313" key="2">
    <source>
        <dbReference type="EMBL" id="HGY56153.1"/>
    </source>
</evidence>
<organism evidence="2">
    <name type="scientific">Caldithrix abyssi</name>
    <dbReference type="NCBI Taxonomy" id="187145"/>
    <lineage>
        <taxon>Bacteria</taxon>
        <taxon>Pseudomonadati</taxon>
        <taxon>Calditrichota</taxon>
        <taxon>Calditrichia</taxon>
        <taxon>Calditrichales</taxon>
        <taxon>Calditrichaceae</taxon>
        <taxon>Caldithrix</taxon>
    </lineage>
</organism>
<dbReference type="Gene3D" id="2.60.120.10">
    <property type="entry name" value="Jelly Rolls"/>
    <property type="match status" value="1"/>
</dbReference>
<reference evidence="2" key="1">
    <citation type="journal article" date="2020" name="mSystems">
        <title>Genome- and Community-Level Interaction Insights into Carbon Utilization and Element Cycling Functions of Hydrothermarchaeota in Hydrothermal Sediment.</title>
        <authorList>
            <person name="Zhou Z."/>
            <person name="Liu Y."/>
            <person name="Xu W."/>
            <person name="Pan J."/>
            <person name="Luo Z.H."/>
            <person name="Li M."/>
        </authorList>
    </citation>
    <scope>NUCLEOTIDE SEQUENCE [LARGE SCALE GENOMIC DNA]</scope>
    <source>
        <strain evidence="2">HyVt-577</strain>
    </source>
</reference>
<dbReference type="SMART" id="SM00100">
    <property type="entry name" value="cNMP"/>
    <property type="match status" value="1"/>
</dbReference>